<dbReference type="GO" id="GO:0008270">
    <property type="term" value="F:zinc ion binding"/>
    <property type="evidence" value="ECO:0007669"/>
    <property type="project" value="UniProtKB-KW"/>
</dbReference>
<feature type="compositionally biased region" description="Basic and acidic residues" evidence="6">
    <location>
        <begin position="85"/>
        <end position="112"/>
    </location>
</feature>
<name>A0A7J6NLJ7_PEROL</name>
<comment type="similarity">
    <text evidence="1">Belongs to the AHA1 family.</text>
</comment>
<dbReference type="Proteomes" id="UP000541610">
    <property type="component" value="Unassembled WGS sequence"/>
</dbReference>
<dbReference type="AlphaFoldDB" id="A0A7J6NLJ7"/>
<keyword evidence="4" id="KW-0862">Zinc</keyword>
<evidence type="ECO:0000256" key="1">
    <source>
        <dbReference type="ARBA" id="ARBA00006817"/>
    </source>
</evidence>
<proteinExistence type="inferred from homology"/>
<feature type="region of interest" description="Disordered" evidence="6">
    <location>
        <begin position="83"/>
        <end position="112"/>
    </location>
</feature>
<evidence type="ECO:0000313" key="8">
    <source>
        <dbReference type="EMBL" id="KAF4684759.1"/>
    </source>
</evidence>
<feature type="compositionally biased region" description="Basic and acidic residues" evidence="6">
    <location>
        <begin position="14"/>
        <end position="24"/>
    </location>
</feature>
<dbReference type="Gene3D" id="3.15.10.20">
    <property type="entry name" value="Activator of Hsp90 ATPase Aha1, N-terminal domain"/>
    <property type="match status" value="1"/>
</dbReference>
<feature type="region of interest" description="Disordered" evidence="6">
    <location>
        <begin position="1"/>
        <end position="33"/>
    </location>
</feature>
<evidence type="ECO:0000256" key="6">
    <source>
        <dbReference type="SAM" id="MobiDB-lite"/>
    </source>
</evidence>
<dbReference type="PROSITE" id="PS01360">
    <property type="entry name" value="ZF_MYND_1"/>
    <property type="match status" value="1"/>
</dbReference>
<evidence type="ECO:0000256" key="2">
    <source>
        <dbReference type="ARBA" id="ARBA00022723"/>
    </source>
</evidence>
<dbReference type="Pfam" id="PF09229">
    <property type="entry name" value="Aha1_N"/>
    <property type="match status" value="1"/>
</dbReference>
<dbReference type="Pfam" id="PF01753">
    <property type="entry name" value="zf-MYND"/>
    <property type="match status" value="1"/>
</dbReference>
<protein>
    <recommendedName>
        <fullName evidence="7">MYND-type domain-containing protein</fullName>
    </recommendedName>
</protein>
<dbReference type="GO" id="GO:0001671">
    <property type="term" value="F:ATPase activator activity"/>
    <property type="evidence" value="ECO:0007669"/>
    <property type="project" value="InterPro"/>
</dbReference>
<evidence type="ECO:0000259" key="7">
    <source>
        <dbReference type="PROSITE" id="PS50865"/>
    </source>
</evidence>
<dbReference type="PANTHER" id="PTHR13009:SF22">
    <property type="entry name" value="LD43819P"/>
    <property type="match status" value="1"/>
</dbReference>
<evidence type="ECO:0000313" key="9">
    <source>
        <dbReference type="Proteomes" id="UP000541610"/>
    </source>
</evidence>
<comment type="caution">
    <text evidence="8">The sequence shown here is derived from an EMBL/GenBank/DDBJ whole genome shotgun (WGS) entry which is preliminary data.</text>
</comment>
<evidence type="ECO:0000256" key="4">
    <source>
        <dbReference type="ARBA" id="ARBA00022833"/>
    </source>
</evidence>
<evidence type="ECO:0000256" key="3">
    <source>
        <dbReference type="ARBA" id="ARBA00022771"/>
    </source>
</evidence>
<dbReference type="GO" id="GO:0051087">
    <property type="term" value="F:protein-folding chaperone binding"/>
    <property type="evidence" value="ECO:0007669"/>
    <property type="project" value="InterPro"/>
</dbReference>
<gene>
    <name evidence="8" type="ORF">FOZ60_007359</name>
</gene>
<organism evidence="8 9">
    <name type="scientific">Perkinsus olseni</name>
    <name type="common">Perkinsus atlanticus</name>
    <dbReference type="NCBI Taxonomy" id="32597"/>
    <lineage>
        <taxon>Eukaryota</taxon>
        <taxon>Sar</taxon>
        <taxon>Alveolata</taxon>
        <taxon>Perkinsozoa</taxon>
        <taxon>Perkinsea</taxon>
        <taxon>Perkinsida</taxon>
        <taxon>Perkinsidae</taxon>
        <taxon>Perkinsus</taxon>
    </lineage>
</organism>
<feature type="region of interest" description="Disordered" evidence="6">
    <location>
        <begin position="157"/>
        <end position="184"/>
    </location>
</feature>
<dbReference type="Gene3D" id="6.10.140.2220">
    <property type="match status" value="1"/>
</dbReference>
<feature type="compositionally biased region" description="Polar residues" evidence="6">
    <location>
        <begin position="162"/>
        <end position="173"/>
    </location>
</feature>
<dbReference type="InterPro" id="IPR002893">
    <property type="entry name" value="Znf_MYND"/>
</dbReference>
<evidence type="ECO:0000256" key="5">
    <source>
        <dbReference type="PROSITE-ProRule" id="PRU00134"/>
    </source>
</evidence>
<reference evidence="8 9" key="1">
    <citation type="submission" date="2020-04" db="EMBL/GenBank/DDBJ databases">
        <title>Perkinsus olseni comparative genomics.</title>
        <authorList>
            <person name="Bogema D.R."/>
        </authorList>
    </citation>
    <scope>NUCLEOTIDE SEQUENCE [LARGE SCALE GENOMIC DNA]</scope>
    <source>
        <strain evidence="8">00978-12</strain>
    </source>
</reference>
<keyword evidence="2" id="KW-0479">Metal-binding</keyword>
<accession>A0A7J6NLJ7</accession>
<dbReference type="PANTHER" id="PTHR13009">
    <property type="entry name" value="HEAT SHOCK PROTEIN 90 HSP90 CO-CHAPERONE AHA-1"/>
    <property type="match status" value="1"/>
</dbReference>
<dbReference type="GO" id="GO:0005829">
    <property type="term" value="C:cytosol"/>
    <property type="evidence" value="ECO:0007669"/>
    <property type="project" value="TreeGrafter"/>
</dbReference>
<dbReference type="InterPro" id="IPR036338">
    <property type="entry name" value="Aha1"/>
</dbReference>
<dbReference type="SUPFAM" id="SSF144232">
    <property type="entry name" value="HIT/MYND zinc finger-like"/>
    <property type="match status" value="1"/>
</dbReference>
<keyword evidence="3 5" id="KW-0863">Zinc-finger</keyword>
<dbReference type="OrthoDB" id="341421at2759"/>
<dbReference type="EMBL" id="JABANP010000295">
    <property type="protein sequence ID" value="KAF4684759.1"/>
    <property type="molecule type" value="Genomic_DNA"/>
</dbReference>
<dbReference type="SUPFAM" id="SSF103111">
    <property type="entry name" value="Activator of Hsp90 ATPase, Aha1"/>
    <property type="match status" value="1"/>
</dbReference>
<dbReference type="PROSITE" id="PS50865">
    <property type="entry name" value="ZF_MYND_2"/>
    <property type="match status" value="1"/>
</dbReference>
<feature type="domain" description="MYND-type" evidence="7">
    <location>
        <begin position="42"/>
        <end position="80"/>
    </location>
</feature>
<dbReference type="GO" id="GO:0006457">
    <property type="term" value="P:protein folding"/>
    <property type="evidence" value="ECO:0007669"/>
    <property type="project" value="TreeGrafter"/>
</dbReference>
<sequence length="323" mass="36492">MNGIPTPMPVDLSDMDKTQQRADDTTSGSESQKVVPKVGVECSNCGKIPENPLRCGVCKKVVYCDRKCQKEDWRFHKRICKKPQPKKDPAVEAAEKKARQQRAAEKKTVEPFRSTKDDDVVVEDEKLNWYRHREWIPEHKQEFKPHEIDVSTAVEAGASEAGVSSPQKIQATESEGHTGRSVWNTADTYEERNTTEWANDWLNNNLPGSSFVGPEDINVVVDSVNNLEGDAAIPIVRGTARYVYDYKFKLSTSVTFRGLQLEADITVDDFANDMEPYTFHVNVKDKQGVDRDAITTARSIIIKAIIPQFISKLGEFVTEYHKL</sequence>
<dbReference type="InterPro" id="IPR015310">
    <property type="entry name" value="AHSA1-like_N"/>
</dbReference>
<dbReference type="SMART" id="SM01000">
    <property type="entry name" value="Aha1_N"/>
    <property type="match status" value="1"/>
</dbReference>